<dbReference type="AlphaFoldDB" id="A0A179A0L9"/>
<name>A0A179A0L9_9EURO</name>
<feature type="region of interest" description="Disordered" evidence="1">
    <location>
        <begin position="135"/>
        <end position="159"/>
    </location>
</feature>
<comment type="caution">
    <text evidence="2">The sequence shown here is derived from an EMBL/GenBank/DDBJ whole genome shotgun (WGS) entry which is preliminary data.</text>
</comment>
<sequence length="252" mass="26423">MTPLRLRIPSLRAPTTPLHRLTGLLPSQQHQSQCQPREQPLLTSTTITARHQSSSVPSSTSSSECQQDIQANRSAQQDRTRISRQPSEYSKSGTDDAVAAQAVSFSPDSAATADPAKSIAQAAEQMQIQNLTGGAATTRTSSHNNNTSSPTPSAQFNPLEVSPANVEISSTTSEIEGAATVQGDAIPHASSQSRTYVGTTTQKSKSTTTTATATTTNATDAPPRKKVFAGTDTRKDAMPGGGRGPIIRPGAR</sequence>
<feature type="compositionally biased region" description="Polar residues" evidence="1">
    <location>
        <begin position="82"/>
        <end position="92"/>
    </location>
</feature>
<feature type="compositionally biased region" description="Low complexity" evidence="1">
    <location>
        <begin position="199"/>
        <end position="219"/>
    </location>
</feature>
<organism evidence="2 3">
    <name type="scientific">Fonsecaea erecta</name>
    <dbReference type="NCBI Taxonomy" id="1367422"/>
    <lineage>
        <taxon>Eukaryota</taxon>
        <taxon>Fungi</taxon>
        <taxon>Dikarya</taxon>
        <taxon>Ascomycota</taxon>
        <taxon>Pezizomycotina</taxon>
        <taxon>Eurotiomycetes</taxon>
        <taxon>Chaetothyriomycetidae</taxon>
        <taxon>Chaetothyriales</taxon>
        <taxon>Herpotrichiellaceae</taxon>
        <taxon>Fonsecaea</taxon>
    </lineage>
</organism>
<keyword evidence="3" id="KW-1185">Reference proteome</keyword>
<feature type="compositionally biased region" description="Polar residues" evidence="1">
    <location>
        <begin position="64"/>
        <end position="75"/>
    </location>
</feature>
<reference evidence="2 3" key="1">
    <citation type="submission" date="2016-04" db="EMBL/GenBank/DDBJ databases">
        <title>Draft genome of Fonsecaea erecta CBS 125763.</title>
        <authorList>
            <person name="Weiss V.A."/>
            <person name="Vicente V.A."/>
            <person name="Raittz R.T."/>
            <person name="Moreno L.F."/>
            <person name="De Souza E.M."/>
            <person name="Pedrosa F.O."/>
            <person name="Steffens M.B."/>
            <person name="Faoro H."/>
            <person name="Tadra-Sfeir M.Z."/>
            <person name="Najafzadeh M.J."/>
            <person name="Felipe M.S."/>
            <person name="Teixeira M."/>
            <person name="Sun J."/>
            <person name="Xi L."/>
            <person name="Gomes R."/>
            <person name="De Azevedo C.M."/>
            <person name="Salgado C.G."/>
            <person name="Da Silva M.B."/>
            <person name="Nascimento M.F."/>
            <person name="Queiroz-Telles F."/>
            <person name="Attili D.S."/>
            <person name="Gorbushina A."/>
        </authorList>
    </citation>
    <scope>NUCLEOTIDE SEQUENCE [LARGE SCALE GENOMIC DNA]</scope>
    <source>
        <strain evidence="2 3">CBS 125763</strain>
    </source>
</reference>
<gene>
    <name evidence="2" type="ORF">AYL99_01128</name>
</gene>
<feature type="region of interest" description="Disordered" evidence="1">
    <location>
        <begin position="181"/>
        <end position="252"/>
    </location>
</feature>
<accession>A0A179A0L9</accession>
<proteinExistence type="predicted"/>
<feature type="compositionally biased region" description="Low complexity" evidence="1">
    <location>
        <begin position="53"/>
        <end position="63"/>
    </location>
</feature>
<evidence type="ECO:0000256" key="1">
    <source>
        <dbReference type="SAM" id="MobiDB-lite"/>
    </source>
</evidence>
<feature type="compositionally biased region" description="Low complexity" evidence="1">
    <location>
        <begin position="135"/>
        <end position="154"/>
    </location>
</feature>
<dbReference type="EMBL" id="LVYI01000001">
    <property type="protein sequence ID" value="OAP65156.1"/>
    <property type="molecule type" value="Genomic_DNA"/>
</dbReference>
<evidence type="ECO:0000313" key="3">
    <source>
        <dbReference type="Proteomes" id="UP000078343"/>
    </source>
</evidence>
<dbReference type="OrthoDB" id="4220319at2759"/>
<protein>
    <submittedName>
        <fullName evidence="2">Uncharacterized protein</fullName>
    </submittedName>
</protein>
<feature type="compositionally biased region" description="Polar residues" evidence="1">
    <location>
        <begin position="189"/>
        <end position="198"/>
    </location>
</feature>
<dbReference type="RefSeq" id="XP_018698523.1">
    <property type="nucleotide sequence ID" value="XM_018832644.1"/>
</dbReference>
<evidence type="ECO:0000313" key="2">
    <source>
        <dbReference type="EMBL" id="OAP65156.1"/>
    </source>
</evidence>
<feature type="region of interest" description="Disordered" evidence="1">
    <location>
        <begin position="48"/>
        <end position="96"/>
    </location>
</feature>
<dbReference type="Proteomes" id="UP000078343">
    <property type="component" value="Unassembled WGS sequence"/>
</dbReference>
<dbReference type="GeneID" id="30005298"/>